<sequence>MGAYPWEPVAGVGLSGTGSGVTGCHEANSLGYWSGGRVSGSYELDQGREARISFTQRGESGLYTPCVVNLAIEEVMKHAIDLLRKGVFGSGFRCSGGFRGAGLHEEQTCLRLGLFAFRGAEGPCRVSWYEIDDAPREIRVGVGNIARCSEMYGQGTSVEDVVEVIADGSQVKAAAGGDMVSQRRFRSVQLGLWQAYPPGDEGTCEEAVAGMTRWWKRGGEKVGGGVKEPAKMGKAVVVRD</sequence>
<dbReference type="AlphaFoldDB" id="A0AAE0FWF4"/>
<name>A0AAE0FWF4_9CHLO</name>
<evidence type="ECO:0000313" key="2">
    <source>
        <dbReference type="Proteomes" id="UP001190700"/>
    </source>
</evidence>
<evidence type="ECO:0000313" key="1">
    <source>
        <dbReference type="EMBL" id="KAK3267292.1"/>
    </source>
</evidence>
<gene>
    <name evidence="1" type="ORF">CYMTET_24141</name>
</gene>
<proteinExistence type="predicted"/>
<accession>A0AAE0FWF4</accession>
<protein>
    <submittedName>
        <fullName evidence="1">Uncharacterized protein</fullName>
    </submittedName>
</protein>
<comment type="caution">
    <text evidence="1">The sequence shown here is derived from an EMBL/GenBank/DDBJ whole genome shotgun (WGS) entry which is preliminary data.</text>
</comment>
<keyword evidence="2" id="KW-1185">Reference proteome</keyword>
<dbReference type="Proteomes" id="UP001190700">
    <property type="component" value="Unassembled WGS sequence"/>
</dbReference>
<dbReference type="EMBL" id="LGRX02012505">
    <property type="protein sequence ID" value="KAK3267292.1"/>
    <property type="molecule type" value="Genomic_DNA"/>
</dbReference>
<reference evidence="1 2" key="1">
    <citation type="journal article" date="2015" name="Genome Biol. Evol.">
        <title>Comparative Genomics of a Bacterivorous Green Alga Reveals Evolutionary Causalities and Consequences of Phago-Mixotrophic Mode of Nutrition.</title>
        <authorList>
            <person name="Burns J.A."/>
            <person name="Paasch A."/>
            <person name="Narechania A."/>
            <person name="Kim E."/>
        </authorList>
    </citation>
    <scope>NUCLEOTIDE SEQUENCE [LARGE SCALE GENOMIC DNA]</scope>
    <source>
        <strain evidence="1 2">PLY_AMNH</strain>
    </source>
</reference>
<organism evidence="1 2">
    <name type="scientific">Cymbomonas tetramitiformis</name>
    <dbReference type="NCBI Taxonomy" id="36881"/>
    <lineage>
        <taxon>Eukaryota</taxon>
        <taxon>Viridiplantae</taxon>
        <taxon>Chlorophyta</taxon>
        <taxon>Pyramimonadophyceae</taxon>
        <taxon>Pyramimonadales</taxon>
        <taxon>Pyramimonadaceae</taxon>
        <taxon>Cymbomonas</taxon>
    </lineage>
</organism>